<dbReference type="AlphaFoldDB" id="A0A5J4Q2U2"/>
<evidence type="ECO:0000313" key="1">
    <source>
        <dbReference type="EMBL" id="KAA6316236.1"/>
    </source>
</evidence>
<comment type="caution">
    <text evidence="1">The sequence shown here is derived from an EMBL/GenBank/DDBJ whole genome shotgun (WGS) entry which is preliminary data.</text>
</comment>
<sequence>MNGYQRIHSALHGIMPDRRPVMLHNFMLAAREAGYTMKQLPGRS</sequence>
<organism evidence="1">
    <name type="scientific">termite gut metagenome</name>
    <dbReference type="NCBI Taxonomy" id="433724"/>
    <lineage>
        <taxon>unclassified sequences</taxon>
        <taxon>metagenomes</taxon>
        <taxon>organismal metagenomes</taxon>
    </lineage>
</organism>
<gene>
    <name evidence="1" type="ORF">EZS27_033425</name>
</gene>
<dbReference type="EMBL" id="SNRY01004954">
    <property type="protein sequence ID" value="KAA6316236.1"/>
    <property type="molecule type" value="Genomic_DNA"/>
</dbReference>
<proteinExistence type="predicted"/>
<accession>A0A5J4Q2U2</accession>
<name>A0A5J4Q2U2_9ZZZZ</name>
<reference evidence="1" key="1">
    <citation type="submission" date="2019-03" db="EMBL/GenBank/DDBJ databases">
        <title>Single cell metagenomics reveals metabolic interactions within the superorganism composed of flagellate Streblomastix strix and complex community of Bacteroidetes bacteria on its surface.</title>
        <authorList>
            <person name="Treitli S.C."/>
            <person name="Kolisko M."/>
            <person name="Husnik F."/>
            <person name="Keeling P."/>
            <person name="Hampl V."/>
        </authorList>
    </citation>
    <scope>NUCLEOTIDE SEQUENCE</scope>
    <source>
        <strain evidence="1">STM</strain>
    </source>
</reference>
<protein>
    <submittedName>
        <fullName evidence="1">Uncharacterized protein</fullName>
    </submittedName>
</protein>